<dbReference type="CDD" id="cd00009">
    <property type="entry name" value="AAA"/>
    <property type="match status" value="1"/>
</dbReference>
<dbReference type="Proteomes" id="UP000480303">
    <property type="component" value="Unassembled WGS sequence"/>
</dbReference>
<dbReference type="InterPro" id="IPR027417">
    <property type="entry name" value="P-loop_NTPase"/>
</dbReference>
<sequence length="295" mass="33649">MAMESMAEAINNRFDRKKYQELTAKILENAEIQAFIKENAYQNDQVSKSLTKFNEYVAEKAKFVQGQPTKIDGYEPILIDNEGFADVTYRATEETLAKEAEISKKRRVKLVGMPKEFAAVKWSDVLLNDAKRVISYQAVANFIADYPNNNGLYLYGDFGVGKSFMMAAMANELAGKGVSTTIIHYPTFIADINFETVQNRVNAVKKAPVLVIDDIGAEINNAWVRDAVLQVILQYRMQENLTTFFTSNLTMAELERHLAETKHAEETWPAKRVMERVRYLAKEIRLEGENLRHDK</sequence>
<evidence type="ECO:0000259" key="2">
    <source>
        <dbReference type="Pfam" id="PF07319"/>
    </source>
</evidence>
<evidence type="ECO:0000313" key="3">
    <source>
        <dbReference type="EMBL" id="GFH42976.1"/>
    </source>
</evidence>
<dbReference type="GO" id="GO:0006260">
    <property type="term" value="P:DNA replication"/>
    <property type="evidence" value="ECO:0007669"/>
    <property type="project" value="TreeGrafter"/>
</dbReference>
<dbReference type="PANTHER" id="PTHR30050:SF8">
    <property type="entry name" value="PRIMOSOMAL PROTEIN DNAI"/>
    <property type="match status" value="1"/>
</dbReference>
<dbReference type="GO" id="GO:0005524">
    <property type="term" value="F:ATP binding"/>
    <property type="evidence" value="ECO:0007669"/>
    <property type="project" value="InterPro"/>
</dbReference>
<dbReference type="InterPro" id="IPR002611">
    <property type="entry name" value="IstB_ATP-bd"/>
</dbReference>
<dbReference type="InterPro" id="IPR009928">
    <property type="entry name" value="DnaI_N"/>
</dbReference>
<proteinExistence type="predicted"/>
<protein>
    <submittedName>
        <fullName evidence="3">Primosomal protein DnaI</fullName>
    </submittedName>
</protein>
<dbReference type="Gene3D" id="3.40.50.300">
    <property type="entry name" value="P-loop containing nucleotide triphosphate hydrolases"/>
    <property type="match status" value="1"/>
</dbReference>
<organism evidence="3 4">
    <name type="scientific">Pseudolactococcus hodotermopsidis</name>
    <dbReference type="NCBI Taxonomy" id="2709157"/>
    <lineage>
        <taxon>Bacteria</taxon>
        <taxon>Bacillati</taxon>
        <taxon>Bacillota</taxon>
        <taxon>Bacilli</taxon>
        <taxon>Lactobacillales</taxon>
        <taxon>Streptococcaceae</taxon>
        <taxon>Pseudolactococcus</taxon>
    </lineage>
</organism>
<dbReference type="Pfam" id="PF07319">
    <property type="entry name" value="DnaI_N"/>
    <property type="match status" value="1"/>
</dbReference>
<reference evidence="3 4" key="1">
    <citation type="submission" date="2020-02" db="EMBL/GenBank/DDBJ databases">
        <title>Draft genome sequence of Lactococcus sp. Hs30E4-3.</title>
        <authorList>
            <person name="Noda S."/>
            <person name="Yuki M."/>
            <person name="Ohkuma M."/>
        </authorList>
    </citation>
    <scope>NUCLEOTIDE SEQUENCE [LARGE SCALE GENOMIC DNA]</scope>
    <source>
        <strain evidence="3 4">Hs30E4-3</strain>
    </source>
</reference>
<keyword evidence="4" id="KW-1185">Reference proteome</keyword>
<dbReference type="AlphaFoldDB" id="A0A6A0BDU3"/>
<dbReference type="Pfam" id="PF01695">
    <property type="entry name" value="IstB_IS21"/>
    <property type="match status" value="1"/>
</dbReference>
<comment type="caution">
    <text evidence="3">The sequence shown here is derived from an EMBL/GenBank/DDBJ whole genome shotgun (WGS) entry which is preliminary data.</text>
</comment>
<name>A0A6A0BDU3_9LACT</name>
<dbReference type="NCBIfam" id="NF006505">
    <property type="entry name" value="PRK08939.1"/>
    <property type="match status" value="1"/>
</dbReference>
<dbReference type="RefSeq" id="WP_228462024.1">
    <property type="nucleotide sequence ID" value="NZ_BLLI01000049.1"/>
</dbReference>
<feature type="domain" description="Primosomal DnaI N-terminal" evidence="2">
    <location>
        <begin position="4"/>
        <end position="89"/>
    </location>
</feature>
<gene>
    <name evidence="3" type="primary">dnaI</name>
    <name evidence="3" type="ORF">Hs30E_15270</name>
</gene>
<evidence type="ECO:0000313" key="4">
    <source>
        <dbReference type="Proteomes" id="UP000480303"/>
    </source>
</evidence>
<evidence type="ECO:0000259" key="1">
    <source>
        <dbReference type="Pfam" id="PF01695"/>
    </source>
</evidence>
<dbReference type="SUPFAM" id="SSF52540">
    <property type="entry name" value="P-loop containing nucleoside triphosphate hydrolases"/>
    <property type="match status" value="1"/>
</dbReference>
<feature type="domain" description="IstB-like ATP-binding" evidence="1">
    <location>
        <begin position="102"/>
        <end position="292"/>
    </location>
</feature>
<dbReference type="EMBL" id="BLLI01000049">
    <property type="protein sequence ID" value="GFH42976.1"/>
    <property type="molecule type" value="Genomic_DNA"/>
</dbReference>
<accession>A0A6A0BDU3</accession>
<dbReference type="PANTHER" id="PTHR30050">
    <property type="entry name" value="CHROMOSOMAL REPLICATION INITIATOR PROTEIN DNAA"/>
    <property type="match status" value="1"/>
</dbReference>